<gene>
    <name evidence="1" type="ORF">S01H4_39078</name>
</gene>
<accession>X1CU90</accession>
<dbReference type="EMBL" id="BART01021130">
    <property type="protein sequence ID" value="GAG96507.1"/>
    <property type="molecule type" value="Genomic_DNA"/>
</dbReference>
<name>X1CU90_9ZZZZ</name>
<evidence type="ECO:0000313" key="1">
    <source>
        <dbReference type="EMBL" id="GAG96507.1"/>
    </source>
</evidence>
<feature type="non-terminal residue" evidence="1">
    <location>
        <position position="1"/>
    </location>
</feature>
<dbReference type="AlphaFoldDB" id="X1CU90"/>
<proteinExistence type="predicted"/>
<sequence length="289" mass="32803">IDRDIPARINHTTMLVNSPMNNPEYRTEHQIETGTALGPGKMPILVSTKTYTRDDLEVMLNVRQLYILLDNFGVLRLCSRFMRQQTGMQEMDFYQKLLDIAGRPQKQVQWPVLNTLVNWGQHLMTPVYSWALVLDELRLFLVQECGVPDDGALDSILMAQHALLPAHGRAYPYSVELSHDVVAWHTQMLAAKAAGHWRDWQMVVPPLSEFPAGRLDVNDKDGWVTDMLGCELELSSAGVNWDMDSGIGRARVDQISIPPGSRRKSYRWARLDYSSLFVAYGVSSSSRRT</sequence>
<comment type="caution">
    <text evidence="1">The sequence shown here is derived from an EMBL/GenBank/DDBJ whole genome shotgun (WGS) entry which is preliminary data.</text>
</comment>
<protein>
    <submittedName>
        <fullName evidence="1">Uncharacterized protein</fullName>
    </submittedName>
</protein>
<organism evidence="1">
    <name type="scientific">marine sediment metagenome</name>
    <dbReference type="NCBI Taxonomy" id="412755"/>
    <lineage>
        <taxon>unclassified sequences</taxon>
        <taxon>metagenomes</taxon>
        <taxon>ecological metagenomes</taxon>
    </lineage>
</organism>
<reference evidence="1" key="1">
    <citation type="journal article" date="2014" name="Front. Microbiol.">
        <title>High frequency of phylogenetically diverse reductive dehalogenase-homologous genes in deep subseafloor sedimentary metagenomes.</title>
        <authorList>
            <person name="Kawai M."/>
            <person name="Futagami T."/>
            <person name="Toyoda A."/>
            <person name="Takaki Y."/>
            <person name="Nishi S."/>
            <person name="Hori S."/>
            <person name="Arai W."/>
            <person name="Tsubouchi T."/>
            <person name="Morono Y."/>
            <person name="Uchiyama I."/>
            <person name="Ito T."/>
            <person name="Fujiyama A."/>
            <person name="Inagaki F."/>
            <person name="Takami H."/>
        </authorList>
    </citation>
    <scope>NUCLEOTIDE SEQUENCE</scope>
    <source>
        <strain evidence="1">Expedition CK06-06</strain>
    </source>
</reference>